<dbReference type="Pfam" id="PF10620">
    <property type="entry name" value="MdcG"/>
    <property type="match status" value="1"/>
</dbReference>
<dbReference type="InterPro" id="IPR049180">
    <property type="entry name" value="MdcG_C"/>
</dbReference>
<reference evidence="5 8" key="2">
    <citation type="journal article" date="2020" name="FEMS Microbiol. Ecol.">
        <title>Temporal dynamics of bacterial communities during seed development and maturation.</title>
        <authorList>
            <person name="Chesneau G."/>
            <person name="Torres-Cortes G."/>
            <person name="Briand M."/>
            <person name="Darrasse A."/>
            <person name="Preveaux A."/>
            <person name="Marais C."/>
            <person name="Jacques M.A."/>
            <person name="Shade A."/>
            <person name="Barret M."/>
        </authorList>
    </citation>
    <scope>NUCLEOTIDE SEQUENCE [LARGE SCALE GENOMIC DNA]</scope>
    <source>
        <strain evidence="5 8">CFBP13732</strain>
    </source>
</reference>
<evidence type="ECO:0000313" key="7">
    <source>
        <dbReference type="Proteomes" id="UP000306393"/>
    </source>
</evidence>
<gene>
    <name evidence="6" type="ORF">EpCFBP13511_14335</name>
    <name evidence="5" type="ORF">IFT93_12180</name>
</gene>
<dbReference type="EMBL" id="QGAC01000013">
    <property type="protein sequence ID" value="TKJ89026.1"/>
    <property type="molecule type" value="Genomic_DNA"/>
</dbReference>
<evidence type="ECO:0000313" key="6">
    <source>
        <dbReference type="EMBL" id="TKJ89026.1"/>
    </source>
</evidence>
<dbReference type="Pfam" id="PF20866">
    <property type="entry name" value="MdcG_N"/>
    <property type="match status" value="1"/>
</dbReference>
<dbReference type="InterPro" id="IPR048903">
    <property type="entry name" value="MdcG_N"/>
</dbReference>
<dbReference type="STRING" id="1219360.GCA_001571305_02724"/>
<evidence type="ECO:0000259" key="4">
    <source>
        <dbReference type="Pfam" id="PF20866"/>
    </source>
</evidence>
<keyword evidence="8" id="KW-1185">Reference proteome</keyword>
<evidence type="ECO:0000256" key="1">
    <source>
        <dbReference type="ARBA" id="ARBA00022679"/>
    </source>
</evidence>
<accession>A0A4U3F8H4</accession>
<dbReference type="Proteomes" id="UP000661012">
    <property type="component" value="Unassembled WGS sequence"/>
</dbReference>
<dbReference type="NCBIfam" id="NF002332">
    <property type="entry name" value="PRK01293.1"/>
    <property type="match status" value="1"/>
</dbReference>
<evidence type="ECO:0000313" key="5">
    <source>
        <dbReference type="EMBL" id="MBD8107168.1"/>
    </source>
</evidence>
<evidence type="ECO:0000313" key="8">
    <source>
        <dbReference type="Proteomes" id="UP000661012"/>
    </source>
</evidence>
<comment type="caution">
    <text evidence="6">The sequence shown here is derived from an EMBL/GenBank/DDBJ whole genome shotgun (WGS) entry which is preliminary data.</text>
</comment>
<dbReference type="NCBIfam" id="TIGR03135">
    <property type="entry name" value="malonate_mdcG"/>
    <property type="match status" value="1"/>
</dbReference>
<dbReference type="InterPro" id="IPR017557">
    <property type="entry name" value="Holo-ACP_synthase"/>
</dbReference>
<proteinExistence type="predicted"/>
<sequence>MTIAPHDLIWIQTTDALEGDLPEWVASQWRSDLPLVVRRDQDQHGRIPVGVRGLRRDRRAAGWVAPERIIRRLSPEALSVTERLLASPFVSQQPVQAAIQLAQQRWEWPWGITGSVGYALATEVPVLHDSSDLDLLIRSPEPLAEQALRRWQTFVSQLPCRADTQVETPWGAFALNEWLRDGQVLLKTNAGPRMTPQPWSATS</sequence>
<dbReference type="GeneID" id="67475220"/>
<dbReference type="Proteomes" id="UP000306393">
    <property type="component" value="Unassembled WGS sequence"/>
</dbReference>
<dbReference type="OrthoDB" id="1275217at2"/>
<keyword evidence="2" id="KW-0548">Nucleotidyltransferase</keyword>
<reference evidence="6 7" key="1">
    <citation type="journal article" date="2019" name="Sci. Rep.">
        <title>Differences in resource use lead to coexistence of seed-transmitted microbial populations.</title>
        <authorList>
            <person name="Torres-Cortes G."/>
            <person name="Garcia B.J."/>
            <person name="Compant S."/>
            <person name="Rezki S."/>
            <person name="Jones P."/>
            <person name="Preveaux A."/>
            <person name="Briand M."/>
            <person name="Roulet A."/>
            <person name="Bouchez O."/>
            <person name="Jacobson D."/>
            <person name="Barret M."/>
        </authorList>
    </citation>
    <scope>NUCLEOTIDE SEQUENCE [LARGE SCALE GENOMIC DNA]</scope>
    <source>
        <strain evidence="6 7">CFBP13511</strain>
    </source>
</reference>
<evidence type="ECO:0000256" key="2">
    <source>
        <dbReference type="ARBA" id="ARBA00022695"/>
    </source>
</evidence>
<feature type="domain" description="Phosphoribosyl-dephospho-CoA transferase MdcG C-terminal" evidence="3">
    <location>
        <begin position="93"/>
        <end position="198"/>
    </location>
</feature>
<feature type="domain" description="Phosphoribosyl-dephospho-CoA transferase MdcG N-terminal" evidence="4">
    <location>
        <begin position="5"/>
        <end position="75"/>
    </location>
</feature>
<evidence type="ECO:0000259" key="3">
    <source>
        <dbReference type="Pfam" id="PF10620"/>
    </source>
</evidence>
<dbReference type="AlphaFoldDB" id="A0A4U3F8H4"/>
<keyword evidence="1" id="KW-0808">Transferase</keyword>
<organism evidence="6 7">
    <name type="scientific">Erwinia persicina</name>
    <dbReference type="NCBI Taxonomy" id="55211"/>
    <lineage>
        <taxon>Bacteria</taxon>
        <taxon>Pseudomonadati</taxon>
        <taxon>Pseudomonadota</taxon>
        <taxon>Gammaproteobacteria</taxon>
        <taxon>Enterobacterales</taxon>
        <taxon>Erwiniaceae</taxon>
        <taxon>Erwinia</taxon>
    </lineage>
</organism>
<name>A0A4U3F8H4_9GAMM</name>
<dbReference type="GO" id="GO:0016779">
    <property type="term" value="F:nucleotidyltransferase activity"/>
    <property type="evidence" value="ECO:0007669"/>
    <property type="project" value="UniProtKB-KW"/>
</dbReference>
<protein>
    <submittedName>
        <fullName evidence="6">Malonate decarboxylase holo-ACP synthase</fullName>
    </submittedName>
</protein>
<dbReference type="RefSeq" id="WP_062745921.1">
    <property type="nucleotide sequence ID" value="NZ_CP082141.1"/>
</dbReference>
<dbReference type="EMBL" id="JACYNN010000007">
    <property type="protein sequence ID" value="MBD8107168.1"/>
    <property type="molecule type" value="Genomic_DNA"/>
</dbReference>